<accession>A0A8K0KND1</accession>
<protein>
    <submittedName>
        <fullName evidence="1">Uncharacterized protein</fullName>
    </submittedName>
</protein>
<reference evidence="1" key="2">
    <citation type="submission" date="2017-10" db="EMBL/GenBank/DDBJ databases">
        <title>Ladona fulva Genome sequencing and assembly.</title>
        <authorList>
            <person name="Murali S."/>
            <person name="Richards S."/>
            <person name="Bandaranaike D."/>
            <person name="Bellair M."/>
            <person name="Blankenburg K."/>
            <person name="Chao H."/>
            <person name="Dinh H."/>
            <person name="Doddapaneni H."/>
            <person name="Dugan-Rocha S."/>
            <person name="Elkadiri S."/>
            <person name="Gnanaolivu R."/>
            <person name="Hernandez B."/>
            <person name="Skinner E."/>
            <person name="Javaid M."/>
            <person name="Lee S."/>
            <person name="Li M."/>
            <person name="Ming W."/>
            <person name="Munidasa M."/>
            <person name="Muniz J."/>
            <person name="Nguyen L."/>
            <person name="Hughes D."/>
            <person name="Osuji N."/>
            <person name="Pu L.-L."/>
            <person name="Puazo M."/>
            <person name="Qu C."/>
            <person name="Quiroz J."/>
            <person name="Raj R."/>
            <person name="Weissenberger G."/>
            <person name="Xin Y."/>
            <person name="Zou X."/>
            <person name="Han Y."/>
            <person name="Worley K."/>
            <person name="Muzny D."/>
            <person name="Gibbs R."/>
        </authorList>
    </citation>
    <scope>NUCLEOTIDE SEQUENCE</scope>
    <source>
        <strain evidence="1">Sampled in the wild</strain>
    </source>
</reference>
<proteinExistence type="predicted"/>
<dbReference type="AlphaFoldDB" id="A0A8K0KND1"/>
<dbReference type="OrthoDB" id="198885at2759"/>
<dbReference type="EMBL" id="KZ309267">
    <property type="protein sequence ID" value="KAG8238015.1"/>
    <property type="molecule type" value="Genomic_DNA"/>
</dbReference>
<sequence length="144" mass="15967">MSRYRLLRYEFWFEPTDVKKAMKAFNKGYAITFASPNLNELRAIAGGLVGSAKKVAPQSSESILKEAVELSQIILNRTQAVFVTLGKLGVLAIKLILPKVSRRGSPNEPLLVNSKERNPSVRLYQAPVISTFRSVSGAGDWSWN</sequence>
<organism evidence="1 2">
    <name type="scientific">Ladona fulva</name>
    <name type="common">Scarce chaser dragonfly</name>
    <name type="synonym">Libellula fulva</name>
    <dbReference type="NCBI Taxonomy" id="123851"/>
    <lineage>
        <taxon>Eukaryota</taxon>
        <taxon>Metazoa</taxon>
        <taxon>Ecdysozoa</taxon>
        <taxon>Arthropoda</taxon>
        <taxon>Hexapoda</taxon>
        <taxon>Insecta</taxon>
        <taxon>Pterygota</taxon>
        <taxon>Palaeoptera</taxon>
        <taxon>Odonata</taxon>
        <taxon>Epiprocta</taxon>
        <taxon>Anisoptera</taxon>
        <taxon>Libelluloidea</taxon>
        <taxon>Libellulidae</taxon>
        <taxon>Ladona</taxon>
    </lineage>
</organism>
<reference evidence="1" key="1">
    <citation type="submission" date="2013-04" db="EMBL/GenBank/DDBJ databases">
        <authorList>
            <person name="Qu J."/>
            <person name="Murali S.C."/>
            <person name="Bandaranaike D."/>
            <person name="Bellair M."/>
            <person name="Blankenburg K."/>
            <person name="Chao H."/>
            <person name="Dinh H."/>
            <person name="Doddapaneni H."/>
            <person name="Downs B."/>
            <person name="Dugan-Rocha S."/>
            <person name="Elkadiri S."/>
            <person name="Gnanaolivu R.D."/>
            <person name="Hernandez B."/>
            <person name="Javaid M."/>
            <person name="Jayaseelan J.C."/>
            <person name="Lee S."/>
            <person name="Li M."/>
            <person name="Ming W."/>
            <person name="Munidasa M."/>
            <person name="Muniz J."/>
            <person name="Nguyen L."/>
            <person name="Ongeri F."/>
            <person name="Osuji N."/>
            <person name="Pu L.-L."/>
            <person name="Puazo M."/>
            <person name="Qu C."/>
            <person name="Quiroz J."/>
            <person name="Raj R."/>
            <person name="Weissenberger G."/>
            <person name="Xin Y."/>
            <person name="Zou X."/>
            <person name="Han Y."/>
            <person name="Richards S."/>
            <person name="Worley K."/>
            <person name="Muzny D."/>
            <person name="Gibbs R."/>
        </authorList>
    </citation>
    <scope>NUCLEOTIDE SEQUENCE</scope>
    <source>
        <strain evidence="1">Sampled in the wild</strain>
    </source>
</reference>
<dbReference type="Proteomes" id="UP000792457">
    <property type="component" value="Unassembled WGS sequence"/>
</dbReference>
<dbReference type="InterPro" id="IPR029056">
    <property type="entry name" value="Ribokinase-like"/>
</dbReference>
<evidence type="ECO:0000313" key="1">
    <source>
        <dbReference type="EMBL" id="KAG8238015.1"/>
    </source>
</evidence>
<evidence type="ECO:0000313" key="2">
    <source>
        <dbReference type="Proteomes" id="UP000792457"/>
    </source>
</evidence>
<keyword evidence="2" id="KW-1185">Reference proteome</keyword>
<dbReference type="Gene3D" id="3.40.1190.20">
    <property type="match status" value="1"/>
</dbReference>
<comment type="caution">
    <text evidence="1">The sequence shown here is derived from an EMBL/GenBank/DDBJ whole genome shotgun (WGS) entry which is preliminary data.</text>
</comment>
<gene>
    <name evidence="1" type="ORF">J437_LFUL016234</name>
</gene>
<name>A0A8K0KND1_LADFU</name>